<keyword evidence="5" id="KW-0627">Porphyrin biosynthesis</keyword>
<dbReference type="RefSeq" id="WP_092072698.1">
    <property type="nucleotide sequence ID" value="NZ_FNHB01000005.1"/>
</dbReference>
<dbReference type="InterPro" id="IPR042518">
    <property type="entry name" value="SirC_C"/>
</dbReference>
<dbReference type="InterPro" id="IPR028281">
    <property type="entry name" value="Sirohaem_synthase_central"/>
</dbReference>
<keyword evidence="10" id="KW-1185">Reference proteome</keyword>
<accession>A0A1G9TLC0</accession>
<evidence type="ECO:0000256" key="1">
    <source>
        <dbReference type="ARBA" id="ARBA00005010"/>
    </source>
</evidence>
<evidence type="ECO:0000256" key="4">
    <source>
        <dbReference type="ARBA" id="ARBA00023027"/>
    </source>
</evidence>
<dbReference type="InterPro" id="IPR036291">
    <property type="entry name" value="NAD(P)-bd_dom_sf"/>
</dbReference>
<evidence type="ECO:0000256" key="6">
    <source>
        <dbReference type="ARBA" id="ARBA00047561"/>
    </source>
</evidence>
<dbReference type="NCBIfam" id="TIGR01470">
    <property type="entry name" value="cysG_Nterm"/>
    <property type="match status" value="1"/>
</dbReference>
<dbReference type="InterPro" id="IPR019478">
    <property type="entry name" value="Sirohaem_synthase_dimer_dom"/>
</dbReference>
<dbReference type="UniPathway" id="UPA00262">
    <property type="reaction ID" value="UER00222"/>
</dbReference>
<dbReference type="SUPFAM" id="SSF51735">
    <property type="entry name" value="NAD(P)-binding Rossmann-fold domains"/>
    <property type="match status" value="1"/>
</dbReference>
<organism evidence="9 10">
    <name type="scientific">Dendrosporobacter quercicolus</name>
    <dbReference type="NCBI Taxonomy" id="146817"/>
    <lineage>
        <taxon>Bacteria</taxon>
        <taxon>Bacillati</taxon>
        <taxon>Bacillota</taxon>
        <taxon>Negativicutes</taxon>
        <taxon>Selenomonadales</taxon>
        <taxon>Sporomusaceae</taxon>
        <taxon>Dendrosporobacter</taxon>
    </lineage>
</organism>
<reference evidence="9 10" key="1">
    <citation type="submission" date="2016-10" db="EMBL/GenBank/DDBJ databases">
        <authorList>
            <person name="de Groot N.N."/>
        </authorList>
    </citation>
    <scope>NUCLEOTIDE SEQUENCE [LARGE SCALE GENOMIC DNA]</scope>
    <source>
        <strain evidence="9 10">DSM 1736</strain>
    </source>
</reference>
<dbReference type="AlphaFoldDB" id="A0A1G9TLC0"/>
<dbReference type="Proteomes" id="UP000214880">
    <property type="component" value="Unassembled WGS sequence"/>
</dbReference>
<feature type="domain" description="Siroheme synthase central" evidence="8">
    <location>
        <begin position="119"/>
        <end position="145"/>
    </location>
</feature>
<proteinExistence type="predicted"/>
<dbReference type="STRING" id="146817.SAMN04488502_10516"/>
<evidence type="ECO:0000259" key="8">
    <source>
        <dbReference type="Pfam" id="PF14824"/>
    </source>
</evidence>
<evidence type="ECO:0000259" key="7">
    <source>
        <dbReference type="Pfam" id="PF10414"/>
    </source>
</evidence>
<evidence type="ECO:0000313" key="9">
    <source>
        <dbReference type="EMBL" id="SDM48507.1"/>
    </source>
</evidence>
<dbReference type="GO" id="GO:0019354">
    <property type="term" value="P:siroheme biosynthetic process"/>
    <property type="evidence" value="ECO:0007669"/>
    <property type="project" value="UniProtKB-UniPathway"/>
</dbReference>
<dbReference type="PANTHER" id="PTHR35330">
    <property type="entry name" value="SIROHEME BIOSYNTHESIS PROTEIN MET8"/>
    <property type="match status" value="1"/>
</dbReference>
<comment type="catalytic activity">
    <reaction evidence="6">
        <text>precorrin-2 + NAD(+) = sirohydrochlorin + NADH + 2 H(+)</text>
        <dbReference type="Rhea" id="RHEA:15613"/>
        <dbReference type="ChEBI" id="CHEBI:15378"/>
        <dbReference type="ChEBI" id="CHEBI:57540"/>
        <dbReference type="ChEBI" id="CHEBI:57945"/>
        <dbReference type="ChEBI" id="CHEBI:58351"/>
        <dbReference type="ChEBI" id="CHEBI:58827"/>
        <dbReference type="EC" id="1.3.1.76"/>
    </reaction>
</comment>
<dbReference type="GO" id="GO:0004325">
    <property type="term" value="F:ferrochelatase activity"/>
    <property type="evidence" value="ECO:0007669"/>
    <property type="project" value="InterPro"/>
</dbReference>
<evidence type="ECO:0000256" key="2">
    <source>
        <dbReference type="ARBA" id="ARBA00012400"/>
    </source>
</evidence>
<comment type="pathway">
    <text evidence="1">Porphyrin-containing compound metabolism; siroheme biosynthesis; sirohydrochlorin from precorrin-2: step 1/1.</text>
</comment>
<dbReference type="GO" id="GO:0043115">
    <property type="term" value="F:precorrin-2 dehydrogenase activity"/>
    <property type="evidence" value="ECO:0007669"/>
    <property type="project" value="UniProtKB-EC"/>
</dbReference>
<dbReference type="Gene3D" id="3.40.50.720">
    <property type="entry name" value="NAD(P)-binding Rossmann-like Domain"/>
    <property type="match status" value="1"/>
</dbReference>
<dbReference type="OrthoDB" id="9773765at2"/>
<dbReference type="InterPro" id="IPR006367">
    <property type="entry name" value="Sirohaem_synthase_N"/>
</dbReference>
<dbReference type="Gene3D" id="1.10.8.610">
    <property type="entry name" value="SirC, precorrin-2 dehydrogenase, C-terminal helical domain-like"/>
    <property type="match status" value="1"/>
</dbReference>
<dbReference type="EMBL" id="FNHB01000005">
    <property type="protein sequence ID" value="SDM48507.1"/>
    <property type="molecule type" value="Genomic_DNA"/>
</dbReference>
<dbReference type="SUPFAM" id="SSF75615">
    <property type="entry name" value="Siroheme synthase middle domains-like"/>
    <property type="match status" value="1"/>
</dbReference>
<evidence type="ECO:0000256" key="5">
    <source>
        <dbReference type="ARBA" id="ARBA00023244"/>
    </source>
</evidence>
<keyword evidence="3" id="KW-0560">Oxidoreductase</keyword>
<dbReference type="EC" id="1.3.1.76" evidence="2"/>
<dbReference type="Pfam" id="PF10414">
    <property type="entry name" value="CysG_dimeriser"/>
    <property type="match status" value="1"/>
</dbReference>
<feature type="domain" description="Sirohaem synthase dimerisation" evidence="7">
    <location>
        <begin position="151"/>
        <end position="205"/>
    </location>
</feature>
<gene>
    <name evidence="9" type="ORF">SAMN04488502_10516</name>
</gene>
<evidence type="ECO:0000313" key="10">
    <source>
        <dbReference type="Proteomes" id="UP000214880"/>
    </source>
</evidence>
<dbReference type="Pfam" id="PF13241">
    <property type="entry name" value="NAD_binding_7"/>
    <property type="match status" value="1"/>
</dbReference>
<sequence>MPFYPVNLQITGKPCVVIGGGSVAERKTAALLKAEAVVTVLSPKMTLALSRLAQIQHIHHVDRLYRQGDLAGFFLVICATDDPGINRQAAREAASRGILVNVVDEPDIGNFHVPAQITRGDLLLTVSTGGKSPAFASQLRRELAERYGEEYGTYLDIVAAVRAEMKSKLATAGEREQFWRDSFDEEVILLLRQGKINEAEARIRNATGSFRS</sequence>
<keyword evidence="4" id="KW-0520">NAD</keyword>
<dbReference type="PANTHER" id="PTHR35330:SF1">
    <property type="entry name" value="SIROHEME BIOSYNTHESIS PROTEIN MET8"/>
    <property type="match status" value="1"/>
</dbReference>
<dbReference type="Pfam" id="PF14824">
    <property type="entry name" value="Sirohm_synth_M"/>
    <property type="match status" value="1"/>
</dbReference>
<dbReference type="InterPro" id="IPR028161">
    <property type="entry name" value="Met8-like"/>
</dbReference>
<evidence type="ECO:0000256" key="3">
    <source>
        <dbReference type="ARBA" id="ARBA00023002"/>
    </source>
</evidence>
<protein>
    <recommendedName>
        <fullName evidence="2">precorrin-2 dehydrogenase</fullName>
        <ecNumber evidence="2">1.3.1.76</ecNumber>
    </recommendedName>
</protein>
<name>A0A1G9TLC0_9FIRM</name>